<protein>
    <submittedName>
        <fullName evidence="2">Uncharacterized protein</fullName>
    </submittedName>
</protein>
<dbReference type="RefSeq" id="XP_033524752.1">
    <property type="nucleotide sequence ID" value="XM_033666624.1"/>
</dbReference>
<dbReference type="OrthoDB" id="3801552at2759"/>
<organism evidence="2 3">
    <name type="scientific">Dothidotthia symphoricarpi CBS 119687</name>
    <dbReference type="NCBI Taxonomy" id="1392245"/>
    <lineage>
        <taxon>Eukaryota</taxon>
        <taxon>Fungi</taxon>
        <taxon>Dikarya</taxon>
        <taxon>Ascomycota</taxon>
        <taxon>Pezizomycotina</taxon>
        <taxon>Dothideomycetes</taxon>
        <taxon>Pleosporomycetidae</taxon>
        <taxon>Pleosporales</taxon>
        <taxon>Dothidotthiaceae</taxon>
        <taxon>Dothidotthia</taxon>
    </lineage>
</organism>
<keyword evidence="3" id="KW-1185">Reference proteome</keyword>
<dbReference type="GeneID" id="54407056"/>
<feature type="compositionally biased region" description="Low complexity" evidence="1">
    <location>
        <begin position="15"/>
        <end position="26"/>
    </location>
</feature>
<dbReference type="Proteomes" id="UP000799771">
    <property type="component" value="Unassembled WGS sequence"/>
</dbReference>
<gene>
    <name evidence="2" type="ORF">P153DRAFT_356146</name>
</gene>
<feature type="compositionally biased region" description="Low complexity" evidence="1">
    <location>
        <begin position="224"/>
        <end position="235"/>
    </location>
</feature>
<accession>A0A6A6AGY5</accession>
<proteinExistence type="predicted"/>
<reference evidence="2" key="1">
    <citation type="journal article" date="2020" name="Stud. Mycol.">
        <title>101 Dothideomycetes genomes: a test case for predicting lifestyles and emergence of pathogens.</title>
        <authorList>
            <person name="Haridas S."/>
            <person name="Albert R."/>
            <person name="Binder M."/>
            <person name="Bloem J."/>
            <person name="Labutti K."/>
            <person name="Salamov A."/>
            <person name="Andreopoulos B."/>
            <person name="Baker S."/>
            <person name="Barry K."/>
            <person name="Bills G."/>
            <person name="Bluhm B."/>
            <person name="Cannon C."/>
            <person name="Castanera R."/>
            <person name="Culley D."/>
            <person name="Daum C."/>
            <person name="Ezra D."/>
            <person name="Gonzalez J."/>
            <person name="Henrissat B."/>
            <person name="Kuo A."/>
            <person name="Liang C."/>
            <person name="Lipzen A."/>
            <person name="Lutzoni F."/>
            <person name="Magnuson J."/>
            <person name="Mondo S."/>
            <person name="Nolan M."/>
            <person name="Ohm R."/>
            <person name="Pangilinan J."/>
            <person name="Park H.-J."/>
            <person name="Ramirez L."/>
            <person name="Alfaro M."/>
            <person name="Sun H."/>
            <person name="Tritt A."/>
            <person name="Yoshinaga Y."/>
            <person name="Zwiers L.-H."/>
            <person name="Turgeon B."/>
            <person name="Goodwin S."/>
            <person name="Spatafora J."/>
            <person name="Crous P."/>
            <person name="Grigoriev I."/>
        </authorList>
    </citation>
    <scope>NUCLEOTIDE SEQUENCE</scope>
    <source>
        <strain evidence="2">CBS 119687</strain>
    </source>
</reference>
<evidence type="ECO:0000313" key="3">
    <source>
        <dbReference type="Proteomes" id="UP000799771"/>
    </source>
</evidence>
<feature type="region of interest" description="Disordered" evidence="1">
    <location>
        <begin position="222"/>
        <end position="247"/>
    </location>
</feature>
<evidence type="ECO:0000313" key="2">
    <source>
        <dbReference type="EMBL" id="KAF2130365.1"/>
    </source>
</evidence>
<dbReference type="AlphaFoldDB" id="A0A6A6AGY5"/>
<feature type="region of interest" description="Disordered" evidence="1">
    <location>
        <begin position="1"/>
        <end position="97"/>
    </location>
</feature>
<feature type="compositionally biased region" description="Basic and acidic residues" evidence="1">
    <location>
        <begin position="37"/>
        <end position="68"/>
    </location>
</feature>
<dbReference type="EMBL" id="ML977504">
    <property type="protein sequence ID" value="KAF2130365.1"/>
    <property type="molecule type" value="Genomic_DNA"/>
</dbReference>
<evidence type="ECO:0000256" key="1">
    <source>
        <dbReference type="SAM" id="MobiDB-lite"/>
    </source>
</evidence>
<sequence length="288" mass="32143">MAPFYTRGAHRNTGHRTAAGGATGARIQANTGAGIDAARRRDRDRDRARERVREVQRRRQRDGRRDRPPPPTPTRRLVDRMTGGEYGATQDNASRTRLTDSVAARDRQLHVDHGGTDPPRPQQVGSLQYRFTGAKPHGFTLEDGAHARKTVHAQHKDSNINIDITNNHINYTTSPSTPLFCSSQPTQLAISPQPPKIPSKVPSCPSFSLPLPSKPPAPIRLFNKPLTSLPTTTTKRPVNPYRGKDPVKRLVQNPKLRAIFAGKPLPRERKKAPLDRMELRMAMQRVSK</sequence>
<name>A0A6A6AGY5_9PLEO</name>